<evidence type="ECO:0000313" key="1">
    <source>
        <dbReference type="EMBL" id="MZR21332.1"/>
    </source>
</evidence>
<gene>
    <name evidence="1" type="ORF">GQF03_03220</name>
</gene>
<evidence type="ECO:0008006" key="3">
    <source>
        <dbReference type="Google" id="ProtNLM"/>
    </source>
</evidence>
<name>A0A845MCB7_9PROT</name>
<dbReference type="Proteomes" id="UP000445696">
    <property type="component" value="Unassembled WGS sequence"/>
</dbReference>
<organism evidence="1 2">
    <name type="scientific">Sneathiella chungangensis</name>
    <dbReference type="NCBI Taxonomy" id="1418234"/>
    <lineage>
        <taxon>Bacteria</taxon>
        <taxon>Pseudomonadati</taxon>
        <taxon>Pseudomonadota</taxon>
        <taxon>Alphaproteobacteria</taxon>
        <taxon>Sneathiellales</taxon>
        <taxon>Sneathiellaceae</taxon>
        <taxon>Sneathiella</taxon>
    </lineage>
</organism>
<protein>
    <recommendedName>
        <fullName evidence="3">Holin</fullName>
    </recommendedName>
</protein>
<evidence type="ECO:0000313" key="2">
    <source>
        <dbReference type="Proteomes" id="UP000445696"/>
    </source>
</evidence>
<accession>A0A845MCB7</accession>
<proteinExistence type="predicted"/>
<keyword evidence="2" id="KW-1185">Reference proteome</keyword>
<dbReference type="AlphaFoldDB" id="A0A845MCB7"/>
<sequence>MKNYLKGKKTYVTAFLAIITAVGSYVLDEIALKDMIEAIFAALTAMTIRAAITKSAPEDDPMQGIQNEK</sequence>
<reference evidence="1 2" key="1">
    <citation type="journal article" date="2014" name="Int. J. Syst. Evol. Microbiol.">
        <title>Sneathiella chungangensis sp. nov., isolated from a marine sand, and emended description of the genus Sneathiella.</title>
        <authorList>
            <person name="Siamphan C."/>
            <person name="Kim H."/>
            <person name="Lee J.S."/>
            <person name="Kim W."/>
        </authorList>
    </citation>
    <scope>NUCLEOTIDE SEQUENCE [LARGE SCALE GENOMIC DNA]</scope>
    <source>
        <strain evidence="1 2">KCTC 32476</strain>
    </source>
</reference>
<dbReference type="RefSeq" id="WP_161337732.1">
    <property type="nucleotide sequence ID" value="NZ_JBHSDG010000002.1"/>
</dbReference>
<dbReference type="EMBL" id="WTVA01000001">
    <property type="protein sequence ID" value="MZR21332.1"/>
    <property type="molecule type" value="Genomic_DNA"/>
</dbReference>
<comment type="caution">
    <text evidence="1">The sequence shown here is derived from an EMBL/GenBank/DDBJ whole genome shotgun (WGS) entry which is preliminary data.</text>
</comment>